<evidence type="ECO:0000256" key="2">
    <source>
        <dbReference type="ARBA" id="ARBA00007533"/>
    </source>
</evidence>
<comment type="similarity">
    <text evidence="2 9">Belongs to the CTP synthase family.</text>
</comment>
<dbReference type="RefSeq" id="WP_411159847.1">
    <property type="nucleotide sequence ID" value="NZ_JBJOSA010000010.1"/>
</dbReference>
<feature type="binding site" evidence="9">
    <location>
        <position position="71"/>
    </location>
    <ligand>
        <name>Mg(2+)</name>
        <dbReference type="ChEBI" id="CHEBI:18420"/>
    </ligand>
</feature>
<keyword evidence="3 9" id="KW-0436">Ligase</keyword>
<feature type="binding site" evidence="9">
    <location>
        <position position="462"/>
    </location>
    <ligand>
        <name>L-glutamine</name>
        <dbReference type="ChEBI" id="CHEBI:58359"/>
    </ligand>
</feature>
<feature type="binding site" evidence="9">
    <location>
        <begin position="148"/>
        <end position="150"/>
    </location>
    <ligand>
        <name>CTP</name>
        <dbReference type="ChEBI" id="CHEBI:37563"/>
        <note>allosteric inhibitor</note>
    </ligand>
</feature>
<evidence type="ECO:0000256" key="8">
    <source>
        <dbReference type="ARBA" id="ARBA00047781"/>
    </source>
</evidence>
<protein>
    <recommendedName>
        <fullName evidence="9">CTP synthase</fullName>
        <ecNumber evidence="9">6.3.4.2</ecNumber>
    </recommendedName>
    <alternativeName>
        <fullName evidence="9">Cytidine 5'-triphosphate synthase</fullName>
    </alternativeName>
    <alternativeName>
        <fullName evidence="9">Cytidine triphosphate synthetase</fullName>
        <shortName evidence="9">CTP synthetase</shortName>
        <shortName evidence="9">CTPS</shortName>
    </alternativeName>
    <alternativeName>
        <fullName evidence="9">UTP--ammonia ligase</fullName>
    </alternativeName>
</protein>
<comment type="pathway">
    <text evidence="1 9">Pyrimidine metabolism; CTP biosynthesis via de novo pathway; CTP from UDP: step 2/2.</text>
</comment>
<dbReference type="InterPro" id="IPR033828">
    <property type="entry name" value="GATase1_CTP_Synthase"/>
</dbReference>
<dbReference type="EC" id="6.3.4.2" evidence="9"/>
<feature type="active site" evidence="9">
    <location>
        <position position="507"/>
    </location>
</feature>
<evidence type="ECO:0000313" key="13">
    <source>
        <dbReference type="Proteomes" id="UP001628668"/>
    </source>
</evidence>
<keyword evidence="9" id="KW-0460">Magnesium</keyword>
<feature type="binding site" evidence="9">
    <location>
        <position position="141"/>
    </location>
    <ligand>
        <name>Mg(2+)</name>
        <dbReference type="ChEBI" id="CHEBI:18420"/>
    </ligand>
</feature>
<evidence type="ECO:0000256" key="5">
    <source>
        <dbReference type="ARBA" id="ARBA00022840"/>
    </source>
</evidence>
<dbReference type="SUPFAM" id="SSF52540">
    <property type="entry name" value="P-loop containing nucleoside triphosphate hydrolases"/>
    <property type="match status" value="1"/>
</dbReference>
<feature type="binding site" evidence="9">
    <location>
        <position position="405"/>
    </location>
    <ligand>
        <name>L-glutamine</name>
        <dbReference type="ChEBI" id="CHEBI:58359"/>
    </ligand>
</feature>
<comment type="caution">
    <text evidence="12">The sequence shown here is derived from an EMBL/GenBank/DDBJ whole genome shotgun (WGS) entry which is preliminary data.</text>
</comment>
<name>A0ABW8VQR0_9BACI</name>
<dbReference type="PANTHER" id="PTHR11550:SF0">
    <property type="entry name" value="CTP SYNTHASE-RELATED"/>
    <property type="match status" value="1"/>
</dbReference>
<dbReference type="Pfam" id="PF00117">
    <property type="entry name" value="GATase"/>
    <property type="match status" value="1"/>
</dbReference>
<comment type="catalytic activity">
    <reaction evidence="8 9">
        <text>UTP + L-glutamine + ATP + H2O = CTP + L-glutamate + ADP + phosphate + 2 H(+)</text>
        <dbReference type="Rhea" id="RHEA:26426"/>
        <dbReference type="ChEBI" id="CHEBI:15377"/>
        <dbReference type="ChEBI" id="CHEBI:15378"/>
        <dbReference type="ChEBI" id="CHEBI:29985"/>
        <dbReference type="ChEBI" id="CHEBI:30616"/>
        <dbReference type="ChEBI" id="CHEBI:37563"/>
        <dbReference type="ChEBI" id="CHEBI:43474"/>
        <dbReference type="ChEBI" id="CHEBI:46398"/>
        <dbReference type="ChEBI" id="CHEBI:58359"/>
        <dbReference type="ChEBI" id="CHEBI:456216"/>
        <dbReference type="EC" id="6.3.4.2"/>
    </reaction>
</comment>
<feature type="binding site" evidence="9">
    <location>
        <begin position="14"/>
        <end position="19"/>
    </location>
    <ligand>
        <name>ATP</name>
        <dbReference type="ChEBI" id="CHEBI:30616"/>
    </ligand>
</feature>
<evidence type="ECO:0000259" key="10">
    <source>
        <dbReference type="Pfam" id="PF00117"/>
    </source>
</evidence>
<comment type="activity regulation">
    <text evidence="9">Allosterically activated by GTP, when glutamine is the substrate; GTP has no effect on the reaction when ammonia is the substrate. The allosteric effector GTP functions by stabilizing the protein conformation that binds the tetrahedral intermediate(s) formed during glutamine hydrolysis. Inhibited by the product CTP, via allosteric rather than competitive inhibition.</text>
</comment>
<feature type="domain" description="CTP synthase N-terminal" evidence="11">
    <location>
        <begin position="3"/>
        <end position="267"/>
    </location>
</feature>
<proteinExistence type="inferred from homology"/>
<dbReference type="HAMAP" id="MF_01227">
    <property type="entry name" value="PyrG"/>
    <property type="match status" value="1"/>
</dbReference>
<dbReference type="NCBIfam" id="NF003792">
    <property type="entry name" value="PRK05380.1"/>
    <property type="match status" value="1"/>
</dbReference>
<keyword evidence="6 9" id="KW-0315">Glutamine amidotransferase</keyword>
<evidence type="ECO:0000256" key="9">
    <source>
        <dbReference type="HAMAP-Rule" id="MF_01227"/>
    </source>
</evidence>
<keyword evidence="13" id="KW-1185">Reference proteome</keyword>
<comment type="catalytic activity">
    <reaction evidence="9">
        <text>UTP + NH4(+) + ATP = CTP + ADP + phosphate + 2 H(+)</text>
        <dbReference type="Rhea" id="RHEA:16597"/>
        <dbReference type="ChEBI" id="CHEBI:15378"/>
        <dbReference type="ChEBI" id="CHEBI:28938"/>
        <dbReference type="ChEBI" id="CHEBI:30616"/>
        <dbReference type="ChEBI" id="CHEBI:37563"/>
        <dbReference type="ChEBI" id="CHEBI:43474"/>
        <dbReference type="ChEBI" id="CHEBI:46398"/>
        <dbReference type="ChEBI" id="CHEBI:456216"/>
    </reaction>
</comment>
<evidence type="ECO:0000256" key="1">
    <source>
        <dbReference type="ARBA" id="ARBA00005171"/>
    </source>
</evidence>
<feature type="binding site" evidence="9">
    <location>
        <position position="224"/>
    </location>
    <ligand>
        <name>CTP</name>
        <dbReference type="ChEBI" id="CHEBI:37563"/>
        <note>allosteric inhibitor</note>
    </ligand>
</feature>
<dbReference type="CDD" id="cd01746">
    <property type="entry name" value="GATase1_CTP_Synthase"/>
    <property type="match status" value="1"/>
</dbReference>
<feature type="binding site" evidence="9">
    <location>
        <begin position="188"/>
        <end position="193"/>
    </location>
    <ligand>
        <name>UTP</name>
        <dbReference type="ChEBI" id="CHEBI:46398"/>
    </ligand>
</feature>
<keyword evidence="7 9" id="KW-0665">Pyrimidine biosynthesis</keyword>
<dbReference type="NCBIfam" id="TIGR00337">
    <property type="entry name" value="PyrG"/>
    <property type="match status" value="1"/>
</dbReference>
<gene>
    <name evidence="9" type="primary">pyrG</name>
    <name evidence="12" type="ORF">ACKA06_12980</name>
</gene>
<dbReference type="Gene3D" id="3.40.50.300">
    <property type="entry name" value="P-loop containing nucleotide triphosphate hydrolases"/>
    <property type="match status" value="1"/>
</dbReference>
<dbReference type="GO" id="GO:0003883">
    <property type="term" value="F:CTP synthase activity"/>
    <property type="evidence" value="ECO:0007669"/>
    <property type="project" value="UniProtKB-EC"/>
</dbReference>
<feature type="binding site" evidence="9">
    <location>
        <position position="13"/>
    </location>
    <ligand>
        <name>UTP</name>
        <dbReference type="ChEBI" id="CHEBI:46398"/>
    </ligand>
</feature>
<comment type="miscellaneous">
    <text evidence="9">CTPSs have evolved a hybrid strategy for distinguishing between UTP and CTP. The overlapping regions of the product feedback inhibitory and substrate sites recognize a common feature in both compounds, the triphosphate moiety. To differentiate isosteric substrate and product pyrimidine rings, an additional pocket far from the expected kinase/ligase catalytic site, specifically recognizes the cytosine and ribose portions of the product inhibitor.</text>
</comment>
<feature type="binding site" evidence="9">
    <location>
        <position position="54"/>
    </location>
    <ligand>
        <name>L-glutamine</name>
        <dbReference type="ChEBI" id="CHEBI:58359"/>
    </ligand>
</feature>
<sequence>MTKYIFVTGGVVSSLGKGITAASLGRLLKNRGVSVTIQKFDPYINVDPGTMSPYQHGEVFVTDDGAETDLDLGHYERFVDINLTKYSSVTTGKIYSTVLKKERRGDYLGGTVQVIPHITNEIKERVYRAGRETNSDVVITEIGGTVGDIESLPFLEAIRQIKSDVGRDNVMYIHCTLVPYIKAAGEMKTKPTQHSVKELRSLGIQPNVIVVRTEMPMTQDMKDKIALFCDIDKNAVIEAMDADTLYSIPLSLQDQKLDEITCQHLKLNCREADMTEWNELVSRVTNLSRKTKIALVGKYVELQDAYISVVEALRHAGYQFDSDIEVKWLNSELVDAENVAEKLGDVDGILVPGGFGDRGVEGKIAATQYARENKVPFLGICLGMQLASVEYARNVLGLDGAHSAELNPDTPYPVIDLLPEQKDIEDLGGTLRLGLYPCKLTKGSKAYEAYDGEVVYERHRHRFEFNNHYREQMEDAGFIFSGTSPDGRLVEIIELEDHPWFVASQFHPEFTSRPTRPQPLFRDFVEASLAFGEK</sequence>
<evidence type="ECO:0000313" key="12">
    <source>
        <dbReference type="EMBL" id="MFL8937701.1"/>
    </source>
</evidence>
<comment type="catalytic activity">
    <reaction evidence="9">
        <text>L-glutamine + H2O = L-glutamate + NH4(+)</text>
        <dbReference type="Rhea" id="RHEA:15889"/>
        <dbReference type="ChEBI" id="CHEBI:15377"/>
        <dbReference type="ChEBI" id="CHEBI:28938"/>
        <dbReference type="ChEBI" id="CHEBI:29985"/>
        <dbReference type="ChEBI" id="CHEBI:58359"/>
    </reaction>
</comment>
<feature type="region of interest" description="Amidoligase domain" evidence="9">
    <location>
        <begin position="1"/>
        <end position="267"/>
    </location>
</feature>
<keyword evidence="9" id="KW-0479">Metal-binding</keyword>
<feature type="binding site" evidence="9">
    <location>
        <begin position="382"/>
        <end position="385"/>
    </location>
    <ligand>
        <name>L-glutamine</name>
        <dbReference type="ChEBI" id="CHEBI:58359"/>
    </ligand>
</feature>
<feature type="binding site" evidence="9">
    <location>
        <begin position="188"/>
        <end position="193"/>
    </location>
    <ligand>
        <name>CTP</name>
        <dbReference type="ChEBI" id="CHEBI:37563"/>
        <note>allosteric inhibitor</note>
    </ligand>
</feature>
<dbReference type="PROSITE" id="PS51273">
    <property type="entry name" value="GATASE_TYPE_1"/>
    <property type="match status" value="1"/>
</dbReference>
<keyword evidence="4 9" id="KW-0547">Nucleotide-binding</keyword>
<feature type="active site" evidence="9">
    <location>
        <position position="509"/>
    </location>
</feature>
<reference evidence="12 13" key="1">
    <citation type="submission" date="2024-12" db="EMBL/GenBank/DDBJ databases">
        <authorList>
            <person name="Li X."/>
            <person name="Zhang D."/>
        </authorList>
    </citation>
    <scope>NUCLEOTIDE SEQUENCE [LARGE SCALE GENOMIC DNA]</scope>
    <source>
        <strain evidence="12 13">JCM19602</strain>
    </source>
</reference>
<comment type="subunit">
    <text evidence="9">Homotetramer.</text>
</comment>
<feature type="binding site" evidence="9">
    <location>
        <position position="242"/>
    </location>
    <ligand>
        <name>ATP</name>
        <dbReference type="ChEBI" id="CHEBI:30616"/>
    </ligand>
</feature>
<dbReference type="Gene3D" id="3.40.50.880">
    <property type="match status" value="1"/>
</dbReference>
<comment type="caution">
    <text evidence="9">Lacks conserved residue(s) required for the propagation of feature annotation.</text>
</comment>
<dbReference type="InterPro" id="IPR017456">
    <property type="entry name" value="CTP_synthase_N"/>
</dbReference>
<feature type="active site" description="Nucleophile; for glutamine hydrolysis" evidence="9">
    <location>
        <position position="381"/>
    </location>
</feature>
<evidence type="ECO:0000259" key="11">
    <source>
        <dbReference type="Pfam" id="PF06418"/>
    </source>
</evidence>
<dbReference type="CDD" id="cd03113">
    <property type="entry name" value="CTPS_N"/>
    <property type="match status" value="1"/>
</dbReference>
<comment type="function">
    <text evidence="9">Catalyzes the ATP-dependent amination of UTP to CTP with either L-glutamine or ammonia as the source of nitrogen. Regulates intracellular CTP levels through interactions with the four ribonucleotide triphosphates.</text>
</comment>
<dbReference type="SUPFAM" id="SSF52317">
    <property type="entry name" value="Class I glutamine amidotransferase-like"/>
    <property type="match status" value="1"/>
</dbReference>
<feature type="domain" description="Glutamine amidotransferase" evidence="10">
    <location>
        <begin position="302"/>
        <end position="526"/>
    </location>
</feature>
<dbReference type="InterPro" id="IPR004468">
    <property type="entry name" value="CTP_synthase"/>
</dbReference>
<evidence type="ECO:0000256" key="3">
    <source>
        <dbReference type="ARBA" id="ARBA00022598"/>
    </source>
</evidence>
<dbReference type="InterPro" id="IPR017926">
    <property type="entry name" value="GATASE"/>
</dbReference>
<dbReference type="Proteomes" id="UP001628668">
    <property type="component" value="Unassembled WGS sequence"/>
</dbReference>
<evidence type="ECO:0000256" key="4">
    <source>
        <dbReference type="ARBA" id="ARBA00022741"/>
    </source>
</evidence>
<feature type="binding site" evidence="9">
    <location>
        <position position="13"/>
    </location>
    <ligand>
        <name>CTP</name>
        <dbReference type="ChEBI" id="CHEBI:37563"/>
        <note>allosteric inhibitor</note>
    </ligand>
</feature>
<feature type="binding site" evidence="9">
    <location>
        <position position="71"/>
    </location>
    <ligand>
        <name>ATP</name>
        <dbReference type="ChEBI" id="CHEBI:30616"/>
    </ligand>
</feature>
<accession>A0ABW8VQR0</accession>
<dbReference type="PANTHER" id="PTHR11550">
    <property type="entry name" value="CTP SYNTHASE"/>
    <property type="match status" value="1"/>
</dbReference>
<evidence type="ECO:0000256" key="7">
    <source>
        <dbReference type="ARBA" id="ARBA00022975"/>
    </source>
</evidence>
<dbReference type="Pfam" id="PF06418">
    <property type="entry name" value="CTP_synth_N"/>
    <property type="match status" value="1"/>
</dbReference>
<dbReference type="InterPro" id="IPR027417">
    <property type="entry name" value="P-loop_NTPase"/>
</dbReference>
<feature type="binding site" evidence="9">
    <location>
        <position position="224"/>
    </location>
    <ligand>
        <name>UTP</name>
        <dbReference type="ChEBI" id="CHEBI:46398"/>
    </ligand>
</feature>
<dbReference type="InterPro" id="IPR029062">
    <property type="entry name" value="Class_I_gatase-like"/>
</dbReference>
<organism evidence="12 13">
    <name type="scientific">Rossellomorea oryzaecorticis</name>
    <dbReference type="NCBI Taxonomy" id="1396505"/>
    <lineage>
        <taxon>Bacteria</taxon>
        <taxon>Bacillati</taxon>
        <taxon>Bacillota</taxon>
        <taxon>Bacilli</taxon>
        <taxon>Bacillales</taxon>
        <taxon>Bacillaceae</taxon>
        <taxon>Rossellomorea</taxon>
    </lineage>
</organism>
<feature type="binding site" evidence="9">
    <location>
        <position position="354"/>
    </location>
    <ligand>
        <name>L-glutamine</name>
        <dbReference type="ChEBI" id="CHEBI:58359"/>
    </ligand>
</feature>
<dbReference type="EMBL" id="JBJOSA010000010">
    <property type="protein sequence ID" value="MFL8937701.1"/>
    <property type="molecule type" value="Genomic_DNA"/>
</dbReference>
<keyword evidence="5 9" id="KW-0067">ATP-binding</keyword>
<evidence type="ECO:0000256" key="6">
    <source>
        <dbReference type="ARBA" id="ARBA00022962"/>
    </source>
</evidence>